<evidence type="ECO:0000256" key="3">
    <source>
        <dbReference type="ARBA" id="ARBA00022605"/>
    </source>
</evidence>
<dbReference type="Proteomes" id="UP000030598">
    <property type="component" value="Unassembled WGS sequence"/>
</dbReference>
<proteinExistence type="inferred from homology"/>
<name>A0A0A1ZC03_PROMR</name>
<evidence type="ECO:0000256" key="6">
    <source>
        <dbReference type="ARBA" id="ARBA00022777"/>
    </source>
</evidence>
<dbReference type="InterPro" id="IPR037528">
    <property type="entry name" value="ArgB"/>
</dbReference>
<keyword evidence="6 9" id="KW-0418">Kinase</keyword>
<keyword evidence="9" id="KW-0963">Cytoplasm</keyword>
<comment type="subcellular location">
    <subcellularLocation>
        <location evidence="9">Cytoplasm</location>
    </subcellularLocation>
</comment>
<evidence type="ECO:0000256" key="7">
    <source>
        <dbReference type="ARBA" id="ARBA00022840"/>
    </source>
</evidence>
<feature type="site" description="Transition state stabilizer" evidence="9">
    <location>
        <position position="28"/>
    </location>
</feature>
<evidence type="ECO:0000256" key="5">
    <source>
        <dbReference type="ARBA" id="ARBA00022741"/>
    </source>
</evidence>
<dbReference type="GO" id="GO:0005737">
    <property type="term" value="C:cytoplasm"/>
    <property type="evidence" value="ECO:0007669"/>
    <property type="project" value="UniProtKB-SubCell"/>
</dbReference>
<dbReference type="CDD" id="cd04250">
    <property type="entry name" value="AAK_NAGK-C"/>
    <property type="match status" value="1"/>
</dbReference>
<dbReference type="Pfam" id="PF00696">
    <property type="entry name" value="AA_kinase"/>
    <property type="match status" value="1"/>
</dbReference>
<feature type="site" description="Transition state stabilizer" evidence="9">
    <location>
        <position position="241"/>
    </location>
</feature>
<sequence length="283" mass="30585">MNDSQRVSILSEALPYIQSFSGRKIVIKYGGSVMENDNLKNAFFRDIALLSTVGVCPVVIHGGGPEINNWLKKLEISPRFENGLRITDQKTMEIVEMVLMGRVNKQIVKGINKTGSLAVGLSGLDGNLIQSRELGDGSHGLVGEVSKINPEILDPLISKGYIPIISSIGSTLEGISHNINADFVAGEIAAAINAEKLILLTDTQGILKEKDNKNSLVEKTNLKEARDFIDKKVVTEGMIPKTECCIRALAQGVKAAHIIDGRIEHSLLLEIFTNSGIGTMIVA</sequence>
<feature type="binding site" evidence="9">
    <location>
        <position position="178"/>
    </location>
    <ligand>
        <name>substrate</name>
    </ligand>
</feature>
<dbReference type="AlphaFoldDB" id="A0A0A1ZC03"/>
<evidence type="ECO:0000256" key="4">
    <source>
        <dbReference type="ARBA" id="ARBA00022679"/>
    </source>
</evidence>
<keyword evidence="3 9" id="KW-0028">Amino-acid biosynthesis</keyword>
<dbReference type="PANTHER" id="PTHR23342">
    <property type="entry name" value="N-ACETYLGLUTAMATE SYNTHASE"/>
    <property type="match status" value="1"/>
</dbReference>
<dbReference type="UniPathway" id="UPA00068">
    <property type="reaction ID" value="UER00107"/>
</dbReference>
<dbReference type="GO" id="GO:0003991">
    <property type="term" value="F:acetylglutamate kinase activity"/>
    <property type="evidence" value="ECO:0007669"/>
    <property type="project" value="UniProtKB-UniRule"/>
</dbReference>
<dbReference type="InterPro" id="IPR041727">
    <property type="entry name" value="NAGK-C"/>
</dbReference>
<gene>
    <name evidence="9" type="primary">argB</name>
    <name evidence="11" type="ORF">EU91_1210</name>
</gene>
<dbReference type="Gene3D" id="3.40.1160.10">
    <property type="entry name" value="Acetylglutamate kinase-like"/>
    <property type="match status" value="1"/>
</dbReference>
<organism evidence="11 12">
    <name type="scientific">Prochlorococcus marinus str. GP2</name>
    <dbReference type="NCBI Taxonomy" id="59925"/>
    <lineage>
        <taxon>Bacteria</taxon>
        <taxon>Bacillati</taxon>
        <taxon>Cyanobacteriota</taxon>
        <taxon>Cyanophyceae</taxon>
        <taxon>Synechococcales</taxon>
        <taxon>Prochlorococcaceae</taxon>
        <taxon>Prochlorococcus</taxon>
    </lineage>
</organism>
<evidence type="ECO:0000256" key="2">
    <source>
        <dbReference type="ARBA" id="ARBA00022571"/>
    </source>
</evidence>
<evidence type="ECO:0000313" key="11">
    <source>
        <dbReference type="EMBL" id="KGF86985.1"/>
    </source>
</evidence>
<keyword evidence="5 9" id="KW-0547">Nucleotide-binding</keyword>
<dbReference type="STRING" id="59925.EU91_1210"/>
<dbReference type="InterPro" id="IPR036393">
    <property type="entry name" value="AceGlu_kinase-like_sf"/>
</dbReference>
<reference evidence="12" key="1">
    <citation type="journal article" date="2014" name="Sci. Data">
        <title>Genomes of diverse isolates of the marine cyanobacterium Prochlorococcus.</title>
        <authorList>
            <person name="Biller S."/>
            <person name="Berube P."/>
            <person name="Thompson J."/>
            <person name="Kelly L."/>
            <person name="Roggensack S."/>
            <person name="Awad L."/>
            <person name="Roache-Johnson K."/>
            <person name="Ding H."/>
            <person name="Giovannoni S.J."/>
            <person name="Moore L.R."/>
            <person name="Chisholm S.W."/>
        </authorList>
    </citation>
    <scope>NUCLEOTIDE SEQUENCE [LARGE SCALE GENOMIC DNA]</scope>
    <source>
        <strain evidence="12">GP2</strain>
    </source>
</reference>
<dbReference type="OrthoDB" id="9803155at2"/>
<comment type="pathway">
    <text evidence="1 9">Amino-acid biosynthesis; L-arginine biosynthesis; N(2)-acetyl-L-ornithine from L-glutamate: step 2/4.</text>
</comment>
<feature type="binding site" evidence="9">
    <location>
        <position position="85"/>
    </location>
    <ligand>
        <name>substrate</name>
    </ligand>
</feature>
<evidence type="ECO:0000313" key="12">
    <source>
        <dbReference type="Proteomes" id="UP000030598"/>
    </source>
</evidence>
<feature type="domain" description="Aspartate/glutamate/uridylate kinase" evidence="10">
    <location>
        <begin position="24"/>
        <end position="260"/>
    </location>
</feature>
<comment type="catalytic activity">
    <reaction evidence="8 9">
        <text>N-acetyl-L-glutamate + ATP = N-acetyl-L-glutamyl 5-phosphate + ADP</text>
        <dbReference type="Rhea" id="RHEA:14629"/>
        <dbReference type="ChEBI" id="CHEBI:30616"/>
        <dbReference type="ChEBI" id="CHEBI:44337"/>
        <dbReference type="ChEBI" id="CHEBI:57936"/>
        <dbReference type="ChEBI" id="CHEBI:456216"/>
        <dbReference type="EC" id="2.7.2.8"/>
    </reaction>
</comment>
<keyword evidence="4 9" id="KW-0808">Transferase</keyword>
<dbReference type="RefSeq" id="WP_032524685.1">
    <property type="nucleotide sequence ID" value="NZ_CP138934.1"/>
</dbReference>
<dbReference type="InterPro" id="IPR001048">
    <property type="entry name" value="Asp/Glu/Uridylate_kinase"/>
</dbReference>
<evidence type="ECO:0000259" key="10">
    <source>
        <dbReference type="Pfam" id="PF00696"/>
    </source>
</evidence>
<dbReference type="InterPro" id="IPR004662">
    <property type="entry name" value="AcgluKinase_fam"/>
</dbReference>
<dbReference type="SUPFAM" id="SSF53633">
    <property type="entry name" value="Carbamate kinase-like"/>
    <property type="match status" value="1"/>
</dbReference>
<dbReference type="PIRSF" id="PIRSF000728">
    <property type="entry name" value="NAGK"/>
    <property type="match status" value="1"/>
</dbReference>
<dbReference type="GO" id="GO:0042450">
    <property type="term" value="P:L-arginine biosynthetic process via ornithine"/>
    <property type="evidence" value="ECO:0007669"/>
    <property type="project" value="UniProtKB-UniRule"/>
</dbReference>
<comment type="similarity">
    <text evidence="9">Belongs to the acetylglutamate kinase family. ArgB subfamily.</text>
</comment>
<dbReference type="FunFam" id="3.40.1160.10:FF:000004">
    <property type="entry name" value="Acetylglutamate kinase"/>
    <property type="match status" value="1"/>
</dbReference>
<dbReference type="EC" id="2.7.2.8" evidence="9"/>
<accession>A0A0A1ZC03</accession>
<dbReference type="GO" id="GO:0005524">
    <property type="term" value="F:ATP binding"/>
    <property type="evidence" value="ECO:0007669"/>
    <property type="project" value="UniProtKB-UniRule"/>
</dbReference>
<dbReference type="EMBL" id="JNAH01000006">
    <property type="protein sequence ID" value="KGF86985.1"/>
    <property type="molecule type" value="Genomic_DNA"/>
</dbReference>
<evidence type="ECO:0000256" key="9">
    <source>
        <dbReference type="HAMAP-Rule" id="MF_00082"/>
    </source>
</evidence>
<dbReference type="HAMAP" id="MF_00082">
    <property type="entry name" value="ArgB"/>
    <property type="match status" value="1"/>
</dbReference>
<dbReference type="PANTHER" id="PTHR23342:SF0">
    <property type="entry name" value="N-ACETYLGLUTAMATE SYNTHASE, MITOCHONDRIAL"/>
    <property type="match status" value="1"/>
</dbReference>
<keyword evidence="7 9" id="KW-0067">ATP-binding</keyword>
<comment type="function">
    <text evidence="9">Catalyzes the ATP-dependent phosphorylation of N-acetyl-L-glutamate.</text>
</comment>
<protein>
    <recommendedName>
        <fullName evidence="9">Acetylglutamate kinase</fullName>
        <ecNumber evidence="9">2.7.2.8</ecNumber>
    </recommendedName>
    <alternativeName>
        <fullName evidence="9">N-acetyl-L-glutamate 5-phosphotransferase</fullName>
    </alternativeName>
    <alternativeName>
        <fullName evidence="9">NAG kinase</fullName>
        <shortName evidence="9">NAGK</shortName>
    </alternativeName>
</protein>
<evidence type="ECO:0000256" key="8">
    <source>
        <dbReference type="ARBA" id="ARBA00048141"/>
    </source>
</evidence>
<dbReference type="NCBIfam" id="TIGR00761">
    <property type="entry name" value="argB"/>
    <property type="match status" value="1"/>
</dbReference>
<keyword evidence="2 9" id="KW-0055">Arginine biosynthesis</keyword>
<evidence type="ECO:0000256" key="1">
    <source>
        <dbReference type="ARBA" id="ARBA00004828"/>
    </source>
</evidence>
<dbReference type="eggNOG" id="COG0548">
    <property type="taxonomic scope" value="Bacteria"/>
</dbReference>
<comment type="caution">
    <text evidence="11">The sequence shown here is derived from an EMBL/GenBank/DDBJ whole genome shotgun (WGS) entry which is preliminary data.</text>
</comment>
<feature type="binding site" evidence="9">
    <location>
        <begin position="63"/>
        <end position="64"/>
    </location>
    <ligand>
        <name>substrate</name>
    </ligand>
</feature>